<evidence type="ECO:0000313" key="3">
    <source>
        <dbReference type="Proteomes" id="UP000838412"/>
    </source>
</evidence>
<dbReference type="AlphaFoldDB" id="A0A8J9Z863"/>
<dbReference type="Proteomes" id="UP000838412">
    <property type="component" value="Chromosome 17"/>
</dbReference>
<organism evidence="2 3">
    <name type="scientific">Branchiostoma lanceolatum</name>
    <name type="common">Common lancelet</name>
    <name type="synonym">Amphioxus lanceolatum</name>
    <dbReference type="NCBI Taxonomy" id="7740"/>
    <lineage>
        <taxon>Eukaryota</taxon>
        <taxon>Metazoa</taxon>
        <taxon>Chordata</taxon>
        <taxon>Cephalochordata</taxon>
        <taxon>Leptocardii</taxon>
        <taxon>Amphioxiformes</taxon>
        <taxon>Branchiostomatidae</taxon>
        <taxon>Branchiostoma</taxon>
    </lineage>
</organism>
<dbReference type="EMBL" id="OV696702">
    <property type="protein sequence ID" value="CAH1248756.1"/>
    <property type="molecule type" value="Genomic_DNA"/>
</dbReference>
<accession>A0A8J9Z863</accession>
<sequence length="285" mass="32931">MNVQSEVERPELYLIARCGVSDEEQLMYAETKRDDRPSLSLPVRPTNERYGVYWHIEEEEVVFHDGPNDKPNSDGPKLNHFRATSLKDKRKYLQQKWQECLEQQVRIPAGKLWVYKDRKLIKKVTTTSLDMDYNSGPDDEITSIEDVCEVEDHIEMEEQSEMKQETKKLPARLKRHLEFHCCIQISLLVPGSEWKEGHVHPPGLAVWTSRALLHPQHLVFLRRTTAATGNVHPGSVDHQGTTSSPTPCFSEKNNSSKLAPLLLKTLVFRLYSSLDKSRQVYVNWL</sequence>
<name>A0A8J9Z863_BRALA</name>
<feature type="region of interest" description="Disordered" evidence="1">
    <location>
        <begin position="230"/>
        <end position="250"/>
    </location>
</feature>
<gene>
    <name evidence="2" type="primary">Hypp8387</name>
    <name evidence="2" type="ORF">BLAG_LOCUS10061</name>
</gene>
<protein>
    <submittedName>
        <fullName evidence="2">Hypp8387 protein</fullName>
    </submittedName>
</protein>
<evidence type="ECO:0000313" key="2">
    <source>
        <dbReference type="EMBL" id="CAH1248756.1"/>
    </source>
</evidence>
<keyword evidence="3" id="KW-1185">Reference proteome</keyword>
<reference evidence="2" key="1">
    <citation type="submission" date="2022-01" db="EMBL/GenBank/DDBJ databases">
        <authorList>
            <person name="Braso-Vives M."/>
        </authorList>
    </citation>
    <scope>NUCLEOTIDE SEQUENCE</scope>
</reference>
<evidence type="ECO:0000256" key="1">
    <source>
        <dbReference type="SAM" id="MobiDB-lite"/>
    </source>
</evidence>
<proteinExistence type="predicted"/>
<feature type="compositionally biased region" description="Polar residues" evidence="1">
    <location>
        <begin position="238"/>
        <end position="250"/>
    </location>
</feature>